<dbReference type="OrthoDB" id="1118958at2"/>
<keyword evidence="2" id="KW-1185">Reference proteome</keyword>
<name>A0A385SYH6_9BACT</name>
<dbReference type="EMBL" id="CP032382">
    <property type="protein sequence ID" value="AYB35157.1"/>
    <property type="molecule type" value="Genomic_DNA"/>
</dbReference>
<sequence length="245" mass="28338">MKQIIITILCLIAVGRVDAQNPSPQRKNTIKIDLTSRFLYRNAFILSYERITKPNQSLVLSAGYQEFPKVTTFAQNVGVKDDLKKNGFKFGMDYRFYLKKENKYDAPHGVYIGPYFTYHHFGNERIIEVDNDGTIEQADLDTKFSILNVGIQLGYQFVIHNRWTIDLAFVGPSVSHYKYTLNIGGDYTFNKDDIENEIILDLLDRFPFLDDAISNKEATSSGKLDTWSFGYRYQFTVGYHFGRKK</sequence>
<proteinExistence type="predicted"/>
<dbReference type="RefSeq" id="WP_119758408.1">
    <property type="nucleotide sequence ID" value="NZ_CP032382.1"/>
</dbReference>
<evidence type="ECO:0000313" key="1">
    <source>
        <dbReference type="EMBL" id="AYB35157.1"/>
    </source>
</evidence>
<dbReference type="InterPro" id="IPR021958">
    <property type="entry name" value="DUF3575"/>
</dbReference>
<protein>
    <submittedName>
        <fullName evidence="1">DUF3575 domain-containing protein</fullName>
    </submittedName>
</protein>
<dbReference type="KEGG" id="chk:D4L85_33260"/>
<dbReference type="AlphaFoldDB" id="A0A385SYH6"/>
<evidence type="ECO:0000313" key="2">
    <source>
        <dbReference type="Proteomes" id="UP000266183"/>
    </source>
</evidence>
<accession>A0A385SYH6</accession>
<organism evidence="1 2">
    <name type="scientific">Chryseolinea soli</name>
    <dbReference type="NCBI Taxonomy" id="2321403"/>
    <lineage>
        <taxon>Bacteria</taxon>
        <taxon>Pseudomonadati</taxon>
        <taxon>Bacteroidota</taxon>
        <taxon>Cytophagia</taxon>
        <taxon>Cytophagales</taxon>
        <taxon>Fulvivirgaceae</taxon>
        <taxon>Chryseolinea</taxon>
    </lineage>
</organism>
<dbReference type="InterPro" id="IPR036709">
    <property type="entry name" value="Autotransporte_beta_dom_sf"/>
</dbReference>
<gene>
    <name evidence="1" type="ORF">D4L85_33260</name>
</gene>
<dbReference type="Pfam" id="PF12099">
    <property type="entry name" value="DUF3575"/>
    <property type="match status" value="1"/>
</dbReference>
<reference evidence="2" key="1">
    <citation type="submission" date="2018-09" db="EMBL/GenBank/DDBJ databases">
        <title>Chryseolinea sp. KIS68-18 isolated from soil.</title>
        <authorList>
            <person name="Weon H.-Y."/>
            <person name="Kwon S.-W."/>
            <person name="Lee S.A."/>
        </authorList>
    </citation>
    <scope>NUCLEOTIDE SEQUENCE [LARGE SCALE GENOMIC DNA]</scope>
    <source>
        <strain evidence="2">KIS68-18</strain>
    </source>
</reference>
<dbReference type="Proteomes" id="UP000266183">
    <property type="component" value="Chromosome"/>
</dbReference>
<dbReference type="SUPFAM" id="SSF103515">
    <property type="entry name" value="Autotransporter"/>
    <property type="match status" value="1"/>
</dbReference>